<proteinExistence type="predicted"/>
<gene>
    <name evidence="1" type="ORF">LCGC14_1593760</name>
</gene>
<organism evidence="1">
    <name type="scientific">marine sediment metagenome</name>
    <dbReference type="NCBI Taxonomy" id="412755"/>
    <lineage>
        <taxon>unclassified sequences</taxon>
        <taxon>metagenomes</taxon>
        <taxon>ecological metagenomes</taxon>
    </lineage>
</organism>
<protein>
    <submittedName>
        <fullName evidence="1">Uncharacterized protein</fullName>
    </submittedName>
</protein>
<evidence type="ECO:0000313" key="1">
    <source>
        <dbReference type="EMBL" id="KKM25562.1"/>
    </source>
</evidence>
<sequence length="58" mass="6707">MCLDKLKEIGISSSAQWSSAMGYDSRNGLSRVIMRIKKNMPERLKVYSNKRPRLYEAV</sequence>
<comment type="caution">
    <text evidence="1">The sequence shown here is derived from an EMBL/GenBank/DDBJ whole genome shotgun (WGS) entry which is preliminary data.</text>
</comment>
<name>A0A0F9IDP7_9ZZZZ</name>
<dbReference type="AlphaFoldDB" id="A0A0F9IDP7"/>
<accession>A0A0F9IDP7</accession>
<dbReference type="EMBL" id="LAZR01012691">
    <property type="protein sequence ID" value="KKM25562.1"/>
    <property type="molecule type" value="Genomic_DNA"/>
</dbReference>
<reference evidence="1" key="1">
    <citation type="journal article" date="2015" name="Nature">
        <title>Complex archaea that bridge the gap between prokaryotes and eukaryotes.</title>
        <authorList>
            <person name="Spang A."/>
            <person name="Saw J.H."/>
            <person name="Jorgensen S.L."/>
            <person name="Zaremba-Niedzwiedzka K."/>
            <person name="Martijn J."/>
            <person name="Lind A.E."/>
            <person name="van Eijk R."/>
            <person name="Schleper C."/>
            <person name="Guy L."/>
            <person name="Ettema T.J."/>
        </authorList>
    </citation>
    <scope>NUCLEOTIDE SEQUENCE</scope>
</reference>